<keyword evidence="2" id="KW-0808">Transferase</keyword>
<evidence type="ECO:0000256" key="1">
    <source>
        <dbReference type="ARBA" id="ARBA00012486"/>
    </source>
</evidence>
<evidence type="ECO:0000256" key="5">
    <source>
        <dbReference type="ARBA" id="ARBA00022840"/>
    </source>
</evidence>
<dbReference type="PROSITE" id="PS50127">
    <property type="entry name" value="UBC_2"/>
    <property type="match status" value="1"/>
</dbReference>
<dbReference type="Proteomes" id="UP000325315">
    <property type="component" value="Unassembled WGS sequence"/>
</dbReference>
<evidence type="ECO:0000256" key="3">
    <source>
        <dbReference type="ARBA" id="ARBA00022741"/>
    </source>
</evidence>
<comment type="caution">
    <text evidence="8">The sequence shown here is derived from an EMBL/GenBank/DDBJ whole genome shotgun (WGS) entry which is preliminary data.</text>
</comment>
<dbReference type="OrthoDB" id="47801at2759"/>
<sequence length="847" mass="94867">MSSTKPLPPSPPPSTRRAYYNTRNSKKRLLSSTASSGFFMDPEVIEIPPPVPYSFKSNKKKQLGLQGSRVAIVVTVRCPPLFVREPLLAGPRNEQFETMGPSFDTVSGIYKKLTLLITADNQFSTEYGHRSDRMLAKHLAVTLLLKLRFIKALLFLLRYVVIHEVIDVDNDGDSSDIVILDERVDVRNKGKAVKGCSGIYNAIQAEVCERLERSCCSYCLLCLTSKLMYIWTSDFVVYCFPISPQDFVAKSPGSLNKIEPSKHSTQGSHNIYNVDCDLTYDDDFFDNYYGNDFMDVDEYAMLQAHFDNVDIPAGVEASIPWFADFSERKKDTSHVNTQSSVNTSHSKAQLSANGNDQSLSSWLSEPAHMKKAALVSSSSFHNPADPLSHSPGEVIVPSTLLFPQGSQSKKSATSQLKLSSQSLPFWNSFQPYQVGGSNNGSNGSHSDSMMLPHAVNPTYLGHYSSAANKQIGAGSLNSKFPTPIDLNHTMVAEPSMPWWPPPMKPKYNFNKHNNYTSFPDPVDGAYITPQEVADIRNQKNVNEEDILSKFQLFKQFDTVEDFSDHHYASGGASTKQQPPKNWAKKIQEEWRILEKDLPDTIFVRVYESRMDLLRAVIIGAEGTPYHDGLFFFDVFFPASYPKGPPQVYYHSGGLRLNPNLYSCGKVCLSLLNTWSGNKNEKWIPGMSTMLQVLVSIQALILNQDPYFNEPGWAHHRGTPQGELLSRQYNEDTFILSLKTMIYSMRRPPKHFEDFVVGHFYRRAQDILVACKAYMDGAQVGCLVKGGVQDVDEGDKSCSQKFKNSVSGCVNMLVKEFTVLGVKDCEKFLIVPKCQNNRVDSIPKVPVS</sequence>
<gene>
    <name evidence="8" type="ORF">EPI10_002650</name>
</gene>
<dbReference type="InterPro" id="IPR016135">
    <property type="entry name" value="UBQ-conjugating_enzyme/RWD"/>
</dbReference>
<dbReference type="AlphaFoldDB" id="A0A5B6VES9"/>
<keyword evidence="5" id="KW-0067">ATP-binding</keyword>
<organism evidence="8 9">
    <name type="scientific">Gossypium australe</name>
    <dbReference type="NCBI Taxonomy" id="47621"/>
    <lineage>
        <taxon>Eukaryota</taxon>
        <taxon>Viridiplantae</taxon>
        <taxon>Streptophyta</taxon>
        <taxon>Embryophyta</taxon>
        <taxon>Tracheophyta</taxon>
        <taxon>Spermatophyta</taxon>
        <taxon>Magnoliopsida</taxon>
        <taxon>eudicotyledons</taxon>
        <taxon>Gunneridae</taxon>
        <taxon>Pentapetalae</taxon>
        <taxon>rosids</taxon>
        <taxon>malvids</taxon>
        <taxon>Malvales</taxon>
        <taxon>Malvaceae</taxon>
        <taxon>Malvoideae</taxon>
        <taxon>Gossypium</taxon>
    </lineage>
</organism>
<evidence type="ECO:0000313" key="8">
    <source>
        <dbReference type="EMBL" id="KAA3467659.1"/>
    </source>
</evidence>
<feature type="region of interest" description="Disordered" evidence="6">
    <location>
        <begin position="333"/>
        <end position="358"/>
    </location>
</feature>
<keyword evidence="4" id="KW-0833">Ubl conjugation pathway</keyword>
<feature type="compositionally biased region" description="Polar residues" evidence="6">
    <location>
        <begin position="334"/>
        <end position="358"/>
    </location>
</feature>
<evidence type="ECO:0000313" key="9">
    <source>
        <dbReference type="Proteomes" id="UP000325315"/>
    </source>
</evidence>
<dbReference type="GO" id="GO:0005524">
    <property type="term" value="F:ATP binding"/>
    <property type="evidence" value="ECO:0007669"/>
    <property type="project" value="UniProtKB-KW"/>
</dbReference>
<dbReference type="PANTHER" id="PTHR46116:SF41">
    <property type="entry name" value="UBIQUITIN-CONJUGATING ENZYME E2 25-RELATED"/>
    <property type="match status" value="1"/>
</dbReference>
<dbReference type="FunFam" id="3.10.110.10:FF:000028">
    <property type="entry name" value="Probable ubiquitin-conjugating enzyme E2 23"/>
    <property type="match status" value="1"/>
</dbReference>
<dbReference type="SUPFAM" id="SSF54495">
    <property type="entry name" value="UBC-like"/>
    <property type="match status" value="1"/>
</dbReference>
<dbReference type="SMART" id="SM00212">
    <property type="entry name" value="UBCc"/>
    <property type="match status" value="1"/>
</dbReference>
<proteinExistence type="predicted"/>
<dbReference type="GO" id="GO:0061631">
    <property type="term" value="F:ubiquitin conjugating enzyme activity"/>
    <property type="evidence" value="ECO:0007669"/>
    <property type="project" value="UniProtKB-EC"/>
</dbReference>
<keyword evidence="3" id="KW-0547">Nucleotide-binding</keyword>
<dbReference type="EC" id="2.3.2.23" evidence="1"/>
<feature type="domain" description="UBC core" evidence="7">
    <location>
        <begin position="581"/>
        <end position="741"/>
    </location>
</feature>
<name>A0A5B6VES9_9ROSI</name>
<protein>
    <recommendedName>
        <fullName evidence="1">E2 ubiquitin-conjugating enzyme</fullName>
        <ecNumber evidence="1">2.3.2.23</ecNumber>
    </recommendedName>
</protein>
<reference evidence="9" key="1">
    <citation type="journal article" date="2019" name="Plant Biotechnol. J.">
        <title>Genome sequencing of the Australian wild diploid species Gossypium australe highlights disease resistance and delayed gland morphogenesis.</title>
        <authorList>
            <person name="Cai Y."/>
            <person name="Cai X."/>
            <person name="Wang Q."/>
            <person name="Wang P."/>
            <person name="Zhang Y."/>
            <person name="Cai C."/>
            <person name="Xu Y."/>
            <person name="Wang K."/>
            <person name="Zhou Z."/>
            <person name="Wang C."/>
            <person name="Geng S."/>
            <person name="Li B."/>
            <person name="Dong Q."/>
            <person name="Hou Y."/>
            <person name="Wang H."/>
            <person name="Ai P."/>
            <person name="Liu Z."/>
            <person name="Yi F."/>
            <person name="Sun M."/>
            <person name="An G."/>
            <person name="Cheng J."/>
            <person name="Zhang Y."/>
            <person name="Shi Q."/>
            <person name="Xie Y."/>
            <person name="Shi X."/>
            <person name="Chang Y."/>
            <person name="Huang F."/>
            <person name="Chen Y."/>
            <person name="Hong S."/>
            <person name="Mi L."/>
            <person name="Sun Q."/>
            <person name="Zhang L."/>
            <person name="Zhou B."/>
            <person name="Peng R."/>
            <person name="Zhang X."/>
            <person name="Liu F."/>
        </authorList>
    </citation>
    <scope>NUCLEOTIDE SEQUENCE [LARGE SCALE GENOMIC DNA]</scope>
    <source>
        <strain evidence="9">cv. PA1801</strain>
    </source>
</reference>
<dbReference type="PANTHER" id="PTHR46116">
    <property type="entry name" value="(E3-INDEPENDENT) E2 UBIQUITIN-CONJUGATING ENZYME"/>
    <property type="match status" value="1"/>
</dbReference>
<dbReference type="Gene3D" id="3.10.110.10">
    <property type="entry name" value="Ubiquitin Conjugating Enzyme"/>
    <property type="match status" value="1"/>
</dbReference>
<dbReference type="InterPro" id="IPR000608">
    <property type="entry name" value="UBC"/>
</dbReference>
<evidence type="ECO:0000256" key="2">
    <source>
        <dbReference type="ARBA" id="ARBA00022679"/>
    </source>
</evidence>
<accession>A0A5B6VES9</accession>
<dbReference type="CDD" id="cd23837">
    <property type="entry name" value="UBCc_UBE2O"/>
    <property type="match status" value="1"/>
</dbReference>
<evidence type="ECO:0000256" key="6">
    <source>
        <dbReference type="SAM" id="MobiDB-lite"/>
    </source>
</evidence>
<evidence type="ECO:0000256" key="4">
    <source>
        <dbReference type="ARBA" id="ARBA00022786"/>
    </source>
</evidence>
<dbReference type="EMBL" id="SMMG02000007">
    <property type="protein sequence ID" value="KAA3467659.1"/>
    <property type="molecule type" value="Genomic_DNA"/>
</dbReference>
<evidence type="ECO:0000259" key="7">
    <source>
        <dbReference type="PROSITE" id="PS50127"/>
    </source>
</evidence>
<dbReference type="Pfam" id="PF00179">
    <property type="entry name" value="UQ_con"/>
    <property type="match status" value="1"/>
</dbReference>
<keyword evidence="9" id="KW-1185">Reference proteome</keyword>